<dbReference type="Pfam" id="PF02518">
    <property type="entry name" value="HATPase_c"/>
    <property type="match status" value="1"/>
</dbReference>
<dbReference type="Gene3D" id="3.30.565.10">
    <property type="entry name" value="Histidine kinase-like ATPase, C-terminal domain"/>
    <property type="match status" value="1"/>
</dbReference>
<dbReference type="Gene3D" id="1.10.287.130">
    <property type="match status" value="1"/>
</dbReference>
<keyword evidence="5 9" id="KW-0418">Kinase</keyword>
<dbReference type="PRINTS" id="PR00344">
    <property type="entry name" value="BCTRLSENSOR"/>
</dbReference>
<dbReference type="SMART" id="SM00387">
    <property type="entry name" value="HATPase_c"/>
    <property type="match status" value="1"/>
</dbReference>
<comment type="catalytic activity">
    <reaction evidence="1">
        <text>ATP + protein L-histidine = ADP + protein N-phospho-L-histidine.</text>
        <dbReference type="EC" id="2.7.13.3"/>
    </reaction>
</comment>
<evidence type="ECO:0000256" key="6">
    <source>
        <dbReference type="ARBA" id="ARBA00022840"/>
    </source>
</evidence>
<dbReference type="InterPro" id="IPR036890">
    <property type="entry name" value="HATPase_C_sf"/>
</dbReference>
<comment type="caution">
    <text evidence="9">The sequence shown here is derived from an EMBL/GenBank/DDBJ whole genome shotgun (WGS) entry which is preliminary data.</text>
</comment>
<evidence type="ECO:0000313" key="9">
    <source>
        <dbReference type="EMBL" id="TYP98337.1"/>
    </source>
</evidence>
<feature type="domain" description="Histidine kinase" evidence="8">
    <location>
        <begin position="196"/>
        <end position="405"/>
    </location>
</feature>
<keyword evidence="6" id="KW-0067">ATP-binding</keyword>
<dbReference type="RefSeq" id="WP_170246005.1">
    <property type="nucleotide sequence ID" value="NZ_VNIA01000003.1"/>
</dbReference>
<dbReference type="GO" id="GO:0000160">
    <property type="term" value="P:phosphorelay signal transduction system"/>
    <property type="evidence" value="ECO:0007669"/>
    <property type="project" value="UniProtKB-KW"/>
</dbReference>
<evidence type="ECO:0000256" key="7">
    <source>
        <dbReference type="ARBA" id="ARBA00023012"/>
    </source>
</evidence>
<dbReference type="InterPro" id="IPR005467">
    <property type="entry name" value="His_kinase_dom"/>
</dbReference>
<evidence type="ECO:0000256" key="5">
    <source>
        <dbReference type="ARBA" id="ARBA00022777"/>
    </source>
</evidence>
<evidence type="ECO:0000256" key="1">
    <source>
        <dbReference type="ARBA" id="ARBA00000085"/>
    </source>
</evidence>
<dbReference type="InterPro" id="IPR003594">
    <property type="entry name" value="HATPase_dom"/>
</dbReference>
<dbReference type="Proteomes" id="UP000323136">
    <property type="component" value="Unassembled WGS sequence"/>
</dbReference>
<evidence type="ECO:0000256" key="4">
    <source>
        <dbReference type="ARBA" id="ARBA00022741"/>
    </source>
</evidence>
<evidence type="ECO:0000256" key="2">
    <source>
        <dbReference type="ARBA" id="ARBA00012438"/>
    </source>
</evidence>
<sequence>MNTIGFSLLLIFQVFSLMEYLKKSFADIEKSIDCLLYDDYSNTISAEKRKNSLHNKTALLLEKHRKKSLQQTSEELIFTNIIESLSIGILILRKDQNEQIEVFQLNKAFVDFLKIPKFYNWNLLQSKLGLLTDLILDWKSIKHTISLNINDEKESFFLKTSMTQTNEYQYLIVSLETIQQLIDKKEKEAWYKLMNVMSHEIINTITPISSLAENLDDLLQEETDEDTIEELSQGLKIIKKRSYHLTSFVDTYRKLAELPLPQKNKFNLTELVTNTLGLFQQEFTSKNIQVEFNVDKNYYIKADKQQIEQVVINLLSNCLYALEKTCKPKIIIDISQEKTRTHLSITDNGIGIPEDIKENIFIPYFTTRKNGSGIGLTLSKSIIEAHNGRIDFVSKNNKTQFLITF</sequence>
<dbReference type="EC" id="2.7.13.3" evidence="2"/>
<evidence type="ECO:0000259" key="8">
    <source>
        <dbReference type="PROSITE" id="PS50109"/>
    </source>
</evidence>
<dbReference type="CDD" id="cd00075">
    <property type="entry name" value="HATPase"/>
    <property type="match status" value="1"/>
</dbReference>
<dbReference type="AlphaFoldDB" id="A0A5S5DR25"/>
<dbReference type="InterPro" id="IPR004358">
    <property type="entry name" value="Sig_transdc_His_kin-like_C"/>
</dbReference>
<dbReference type="PANTHER" id="PTHR43065">
    <property type="entry name" value="SENSOR HISTIDINE KINASE"/>
    <property type="match status" value="1"/>
</dbReference>
<proteinExistence type="predicted"/>
<name>A0A5S5DR25_9FLAO</name>
<organism evidence="9 10">
    <name type="scientific">Tenacibaculum adriaticum</name>
    <dbReference type="NCBI Taxonomy" id="413713"/>
    <lineage>
        <taxon>Bacteria</taxon>
        <taxon>Pseudomonadati</taxon>
        <taxon>Bacteroidota</taxon>
        <taxon>Flavobacteriia</taxon>
        <taxon>Flavobacteriales</taxon>
        <taxon>Flavobacteriaceae</taxon>
        <taxon>Tenacibaculum</taxon>
    </lineage>
</organism>
<protein>
    <recommendedName>
        <fullName evidence="2">histidine kinase</fullName>
        <ecNumber evidence="2">2.7.13.3</ecNumber>
    </recommendedName>
</protein>
<dbReference type="EMBL" id="VNIA01000003">
    <property type="protein sequence ID" value="TYP98337.1"/>
    <property type="molecule type" value="Genomic_DNA"/>
</dbReference>
<keyword evidence="10" id="KW-1185">Reference proteome</keyword>
<dbReference type="GO" id="GO:0004673">
    <property type="term" value="F:protein histidine kinase activity"/>
    <property type="evidence" value="ECO:0007669"/>
    <property type="project" value="UniProtKB-EC"/>
</dbReference>
<reference evidence="9 10" key="1">
    <citation type="submission" date="2019-07" db="EMBL/GenBank/DDBJ databases">
        <title>Genomic Encyclopedia of Type Strains, Phase IV (KMG-IV): sequencing the most valuable type-strain genomes for metagenomic binning, comparative biology and taxonomic classification.</title>
        <authorList>
            <person name="Goeker M."/>
        </authorList>
    </citation>
    <scope>NUCLEOTIDE SEQUENCE [LARGE SCALE GENOMIC DNA]</scope>
    <source>
        <strain evidence="9 10">DSM 18961</strain>
    </source>
</reference>
<keyword evidence="7" id="KW-0902">Two-component regulatory system</keyword>
<dbReference type="PANTHER" id="PTHR43065:SF46">
    <property type="entry name" value="C4-DICARBOXYLATE TRANSPORT SENSOR PROTEIN DCTB"/>
    <property type="match status" value="1"/>
</dbReference>
<evidence type="ECO:0000256" key="3">
    <source>
        <dbReference type="ARBA" id="ARBA00022679"/>
    </source>
</evidence>
<keyword evidence="4" id="KW-0547">Nucleotide-binding</keyword>
<dbReference type="GO" id="GO:0005524">
    <property type="term" value="F:ATP binding"/>
    <property type="evidence" value="ECO:0007669"/>
    <property type="project" value="UniProtKB-KW"/>
</dbReference>
<keyword evidence="3" id="KW-0808">Transferase</keyword>
<dbReference type="SUPFAM" id="SSF55874">
    <property type="entry name" value="ATPase domain of HSP90 chaperone/DNA topoisomerase II/histidine kinase"/>
    <property type="match status" value="1"/>
</dbReference>
<accession>A0A5S5DR25</accession>
<gene>
    <name evidence="9" type="ORF">C7447_103513</name>
</gene>
<dbReference type="PROSITE" id="PS50109">
    <property type="entry name" value="HIS_KIN"/>
    <property type="match status" value="1"/>
</dbReference>
<evidence type="ECO:0000313" key="10">
    <source>
        <dbReference type="Proteomes" id="UP000323136"/>
    </source>
</evidence>